<dbReference type="SUPFAM" id="SSF56563">
    <property type="entry name" value="Major capsid protein gp5"/>
    <property type="match status" value="1"/>
</dbReference>
<evidence type="ECO:0000259" key="2">
    <source>
        <dbReference type="Pfam" id="PF05065"/>
    </source>
</evidence>
<reference evidence="3" key="1">
    <citation type="submission" date="2023-05" db="EMBL/GenBank/DDBJ databases">
        <title>Cataloging the Phylogenetic Diversity of Human Bladder Bacteria.</title>
        <authorList>
            <person name="Du J."/>
        </authorList>
    </citation>
    <scope>NUCLEOTIDE SEQUENCE</scope>
    <source>
        <strain evidence="3">UMB1231</strain>
    </source>
</reference>
<organism evidence="3 4">
    <name type="scientific">Facklamia hominis</name>
    <dbReference type="NCBI Taxonomy" id="178214"/>
    <lineage>
        <taxon>Bacteria</taxon>
        <taxon>Bacillati</taxon>
        <taxon>Bacillota</taxon>
        <taxon>Bacilli</taxon>
        <taxon>Lactobacillales</taxon>
        <taxon>Aerococcaceae</taxon>
        <taxon>Facklamia</taxon>
    </lineage>
</organism>
<proteinExistence type="predicted"/>
<dbReference type="AlphaFoldDB" id="A0AAJ1Q777"/>
<comment type="subcellular location">
    <subcellularLocation>
        <location evidence="1">Virion</location>
    </subcellularLocation>
</comment>
<dbReference type="Pfam" id="PF05065">
    <property type="entry name" value="Phage_capsid"/>
    <property type="match status" value="1"/>
</dbReference>
<dbReference type="InterPro" id="IPR024455">
    <property type="entry name" value="Phage_capsid"/>
</dbReference>
<feature type="domain" description="Phage capsid-like C-terminal" evidence="2">
    <location>
        <begin position="24"/>
        <end position="325"/>
    </location>
</feature>
<evidence type="ECO:0000313" key="4">
    <source>
        <dbReference type="Proteomes" id="UP001229251"/>
    </source>
</evidence>
<evidence type="ECO:0000256" key="1">
    <source>
        <dbReference type="ARBA" id="ARBA00004328"/>
    </source>
</evidence>
<dbReference type="InterPro" id="IPR054612">
    <property type="entry name" value="Phage_capsid-like_C"/>
</dbReference>
<protein>
    <submittedName>
        <fullName evidence="3">Phage major capsid protein</fullName>
    </submittedName>
</protein>
<comment type="caution">
    <text evidence="3">The sequence shown here is derived from an EMBL/GenBank/DDBJ whole genome shotgun (WGS) entry which is preliminary data.</text>
</comment>
<gene>
    <name evidence="3" type="ORF">QP433_08055</name>
</gene>
<sequence>MVQKFNPDKVMLSDTVNETVAEAGFTSMFQERLVSQSLLSKLGKRVDMDGRINKMSLGASELSNAYFVGEGEKIGVASLKGGEFYFEARKIGVILPVSEEFLAYTWSDFFKEVVPAITDKFNKKIDGAAFLGLHGDPFKTISKDGKTVQGNVLSAAKEAGNVLTGDLTSELIYDLEALTTKSPNAFVGHRSIERKLRAIKDGQVKLSDGVTVGGTSIFERPTDQIGRLDGLVYGQLDLGEDDNGQAIEFPAGTLLTGNFDHLIYGIPRGTSLRLSISDQATLSKIQNAGPDSGDVHLWEQDMVALRAIFEIGVAVPKTANFAVLQAGKPSGEQ</sequence>
<accession>A0AAJ1Q777</accession>
<dbReference type="NCBIfam" id="TIGR01554">
    <property type="entry name" value="major_cap_HK97"/>
    <property type="match status" value="1"/>
</dbReference>
<dbReference type="RefSeq" id="WP_285066354.1">
    <property type="nucleotide sequence ID" value="NZ_JASOOE010000018.1"/>
</dbReference>
<dbReference type="Proteomes" id="UP001229251">
    <property type="component" value="Unassembled WGS sequence"/>
</dbReference>
<name>A0AAJ1Q777_9LACT</name>
<dbReference type="EMBL" id="JASOOE010000018">
    <property type="protein sequence ID" value="MDK7187933.1"/>
    <property type="molecule type" value="Genomic_DNA"/>
</dbReference>
<evidence type="ECO:0000313" key="3">
    <source>
        <dbReference type="EMBL" id="MDK7187933.1"/>
    </source>
</evidence>